<organism evidence="3 4">
    <name type="scientific">Sphingobium lignivorans</name>
    <dbReference type="NCBI Taxonomy" id="2735886"/>
    <lineage>
        <taxon>Bacteria</taxon>
        <taxon>Pseudomonadati</taxon>
        <taxon>Pseudomonadota</taxon>
        <taxon>Alphaproteobacteria</taxon>
        <taxon>Sphingomonadales</taxon>
        <taxon>Sphingomonadaceae</taxon>
        <taxon>Sphingobium</taxon>
    </lineage>
</organism>
<keyword evidence="1 3" id="KW-0560">Oxidoreductase</keyword>
<protein>
    <submittedName>
        <fullName evidence="3">Succinylglutamic semialdehyde dehydrogenase</fullName>
        <ecNumber evidence="3">1.2.1.71</ecNumber>
    </submittedName>
</protein>
<evidence type="ECO:0000256" key="1">
    <source>
        <dbReference type="ARBA" id="ARBA00023002"/>
    </source>
</evidence>
<proteinExistence type="predicted"/>
<dbReference type="RefSeq" id="WP_184155604.1">
    <property type="nucleotide sequence ID" value="NZ_JACHKA010000001.1"/>
</dbReference>
<gene>
    <name evidence="3" type="ORF">HNP60_003187</name>
</gene>
<dbReference type="Proteomes" id="UP001138540">
    <property type="component" value="Unassembled WGS sequence"/>
</dbReference>
<comment type="caution">
    <text evidence="3">The sequence shown here is derived from an EMBL/GenBank/DDBJ whole genome shotgun (WGS) entry which is preliminary data.</text>
</comment>
<name>A0ABR6NIV5_9SPHN</name>
<dbReference type="Gene3D" id="3.40.309.10">
    <property type="entry name" value="Aldehyde Dehydrogenase, Chain A, domain 2"/>
    <property type="match status" value="1"/>
</dbReference>
<dbReference type="EMBL" id="JACHKA010000001">
    <property type="protein sequence ID" value="MBB5987213.1"/>
    <property type="molecule type" value="Genomic_DNA"/>
</dbReference>
<dbReference type="PANTHER" id="PTHR11699">
    <property type="entry name" value="ALDEHYDE DEHYDROGENASE-RELATED"/>
    <property type="match status" value="1"/>
</dbReference>
<feature type="domain" description="Aldehyde dehydrogenase" evidence="2">
    <location>
        <begin position="5"/>
        <end position="447"/>
    </location>
</feature>
<dbReference type="SUPFAM" id="SSF53720">
    <property type="entry name" value="ALDH-like"/>
    <property type="match status" value="1"/>
</dbReference>
<dbReference type="NCBIfam" id="NF006992">
    <property type="entry name" value="PRK09457.1"/>
    <property type="match status" value="1"/>
</dbReference>
<accession>A0ABR6NIV5</accession>
<evidence type="ECO:0000259" key="2">
    <source>
        <dbReference type="Pfam" id="PF00171"/>
    </source>
</evidence>
<reference evidence="3 4" key="1">
    <citation type="submission" date="2020-08" db="EMBL/GenBank/DDBJ databases">
        <title>Exploring microbial biodiversity for novel pathways involved in the catabolism of aromatic compounds derived from lignin.</title>
        <authorList>
            <person name="Elkins J."/>
        </authorList>
    </citation>
    <scope>NUCLEOTIDE SEQUENCE [LARGE SCALE GENOMIC DNA]</scope>
    <source>
        <strain evidence="3 4">B1D3A</strain>
    </source>
</reference>
<dbReference type="EC" id="1.2.1.71" evidence="3"/>
<evidence type="ECO:0000313" key="4">
    <source>
        <dbReference type="Proteomes" id="UP001138540"/>
    </source>
</evidence>
<dbReference type="InterPro" id="IPR016161">
    <property type="entry name" value="Ald_DH/histidinol_DH"/>
</dbReference>
<keyword evidence="4" id="KW-1185">Reference proteome</keyword>
<dbReference type="InterPro" id="IPR016163">
    <property type="entry name" value="Ald_DH_C"/>
</dbReference>
<sequence length="476" mass="51162">MSQPIRSFEPATGHLLWEGRPSDVAAQVQAVARCWPAWAAMPSSYRVETMRRFANGVRAEEDAFADLIARETGRPLWHARDEVTELIQRADKAIHACSERTGQRRLEGALGARMALRHKPHGVMAVIAPHVFPARIPADHIVPALLAGNGVVFKPSEKAPATGEMLVRLLHEAGVIEDLVQCVIGGETAGAALATHEAVNGVLFTGSTHTGLAIARRCAANPARLVALAMSGNNPLVAWDTPDIPGAAALMVQSAFGATGQHCLSARRLIVRDTLRGPLVEEVKSLADRLIIDHPHAAATPFMGPVIDMQAADGLTESFLYLMSNGGRPIKHMQRPFEDLPFVTPAMIDVTNMKERPDLELFGPLLQIVSVSRFEEAIAEANNSRYGLCATLVGGSPDLYDRFWSASRAGIVNWNRPSWTSAPNAPIGGIGLSGNHHPGGHYSADHCAYPVASAEMEQPRAAIGVGLRQIEIVADR</sequence>
<dbReference type="GO" id="GO:0043824">
    <property type="term" value="F:succinylglutamate-semialdehyde dehydrogenase activity"/>
    <property type="evidence" value="ECO:0007669"/>
    <property type="project" value="UniProtKB-EC"/>
</dbReference>
<evidence type="ECO:0000313" key="3">
    <source>
        <dbReference type="EMBL" id="MBB5987213.1"/>
    </source>
</evidence>
<dbReference type="InterPro" id="IPR016162">
    <property type="entry name" value="Ald_DH_N"/>
</dbReference>
<dbReference type="Pfam" id="PF00171">
    <property type="entry name" value="Aldedh"/>
    <property type="match status" value="1"/>
</dbReference>
<dbReference type="Gene3D" id="3.40.605.10">
    <property type="entry name" value="Aldehyde Dehydrogenase, Chain A, domain 1"/>
    <property type="match status" value="1"/>
</dbReference>
<dbReference type="InterPro" id="IPR015590">
    <property type="entry name" value="Aldehyde_DH_dom"/>
</dbReference>